<name>A0A944HC11_DENI1</name>
<evidence type="ECO:0000256" key="1">
    <source>
        <dbReference type="SAM" id="MobiDB-lite"/>
    </source>
</evidence>
<accession>A0A944HC11</accession>
<evidence type="ECO:0000259" key="2">
    <source>
        <dbReference type="Pfam" id="PF18582"/>
    </source>
</evidence>
<dbReference type="RefSeq" id="WP_214360529.1">
    <property type="nucleotide sequence ID" value="NZ_JAEKFT010000005.1"/>
</dbReference>
<evidence type="ECO:0000313" key="4">
    <source>
        <dbReference type="Proteomes" id="UP000694660"/>
    </source>
</evidence>
<dbReference type="SUPFAM" id="SSF82171">
    <property type="entry name" value="DPP6 N-terminal domain-like"/>
    <property type="match status" value="1"/>
</dbReference>
<comment type="caution">
    <text evidence="3">The sequence shown here is derived from an EMBL/GenBank/DDBJ whole genome shotgun (WGS) entry which is preliminary data.</text>
</comment>
<dbReference type="Pfam" id="PF18582">
    <property type="entry name" value="HZS_alpha"/>
    <property type="match status" value="1"/>
</dbReference>
<protein>
    <recommendedName>
        <fullName evidence="2">Hydrazine synthase alpha subunit middle domain-containing protein</fullName>
    </recommendedName>
</protein>
<gene>
    <name evidence="3" type="ORF">I8J34_06255</name>
</gene>
<evidence type="ECO:0000313" key="3">
    <source>
        <dbReference type="EMBL" id="MBT0960776.1"/>
    </source>
</evidence>
<sequence>MRWPLLGLAAMLAGEALPAEDTTTPLIWVEFDIDRTPARFLGEVFDHPDVCISLPEVNNRLHNQMPAGRGPNGISGPGRLMRRDAAGQVSVLYDCAATGQICMPTDPRLSFDGTLVAFTVYRGSQWEAACGSGNRTLAGAAGANVAIHDLRTGKTTEWPYVPGRHDVTPVFVNQNGHLRVMFSSDRDREYEPLLPRSSVQGYANLQTFFADVDGKNVVKTGYHDMASFYGGTQIRDGRLIASCAQWGHDLPYIGYGPVYTNYPGTLLNQWWVCATDPWGGSQESSFGAHYRGRALHWLSQLQDGRLAVGEYYRGNNNQGAGKIFLWSPKPFTVEGIPVREAKGRFAGLNPRDLTDAITWANANDEKSHFDFANARYKGKVRDPFGLPGNALGFVWCQGMCSRQFGLKPDGLDRFVEEGPDPRRPVSIADAVGVEIGIYKLPADKIPSDDYRRDPIKLVDRPGVAEFGAIYGGPYVDVHGQARPDDVAQPRSADGNCYLHIASQRSDTMAYPVLHGNYRWGHQELSPLLGKELVGVRDEDVKYIRLTRVLPNTHRARNFAGAGREPWTVWGYRGEILGDAPVMADGSAKIQVPCDVPWVLAGLNADHEVIRRDMMPQSLRPGTVLTCGGCHNHNDVDAAPDFAASQAAASAPVRLGQPRPQPEFNADIVPILNRRCAACHSGAQPAGGIDFNDHDASDGMSTAKMLVEDYPQTTNPRPVAVHQRSEGYSPKAVFMLDRPHISWLINGNYAAGSAFYWYFKGRRADYRSNASTEADMDYNASHPKLDVTAAELATVRDWIDTGALVDPLVRAVPSRGPSTGHGGGQGSGGGGGGADEARQPAGFLSAPLQPAKTGGGPAGRWAWFPGTWQIADEHYFDPHGIDFQWAYSRTDPVPARMRLFVHLHGSSAGTGAGMGHPFAPPLARVGQIEVRNQDAEAHEGAWRESWAYGEDGQPYPGRRLAGSIEYLVDRYPQIDTEGLGLVLKGGSMGGGGAVIQSMILPNPWRPRIAYVSGAVGLIMPRRIAQRNPGQYGRIPPDRGPSKALWDRMDFALQAATDPVVRGIHYRHAFSSNDGFSAGPDGNTQLEFVNLVEQHRIGGAFSWVHNGHSGGEPGVNLPWLSNFEHADQDVTLDRAHPAFTHSTGNYPQTAQERVDEARFPRGHYNLGLLWHHARIVDTPSEIALPIRYQRHTGIGGGIPDQPERITVSVTPRRPAHFKLVDGERIAWDWDKGALTGSAVVDGDTVTAEGIPLVSGAPYKVLRFFKPGAPKETPGRPKFP</sequence>
<feature type="region of interest" description="Disordered" evidence="1">
    <location>
        <begin position="810"/>
        <end position="839"/>
    </location>
</feature>
<dbReference type="EMBL" id="JAEKFT010000005">
    <property type="protein sequence ID" value="MBT0960776.1"/>
    <property type="molecule type" value="Genomic_DNA"/>
</dbReference>
<feature type="compositionally biased region" description="Gly residues" evidence="1">
    <location>
        <begin position="818"/>
        <end position="833"/>
    </location>
</feature>
<proteinExistence type="predicted"/>
<organism evidence="3 4">
    <name type="scientific">Denitromonas iodatirespirans</name>
    <dbReference type="NCBI Taxonomy" id="2795389"/>
    <lineage>
        <taxon>Bacteria</taxon>
        <taxon>Pseudomonadati</taxon>
        <taxon>Pseudomonadota</taxon>
        <taxon>Betaproteobacteria</taxon>
        <taxon>Rhodocyclales</taxon>
        <taxon>Zoogloeaceae</taxon>
        <taxon>Denitromonas</taxon>
    </lineage>
</organism>
<dbReference type="AlphaFoldDB" id="A0A944HC11"/>
<dbReference type="Proteomes" id="UP000694660">
    <property type="component" value="Unassembled WGS sequence"/>
</dbReference>
<dbReference type="InterPro" id="IPR040698">
    <property type="entry name" value="HZS_alpha_mid"/>
</dbReference>
<keyword evidence="4" id="KW-1185">Reference proteome</keyword>
<reference evidence="4" key="1">
    <citation type="journal article" date="2022" name="ISME J.">
        <title>Genetic and phylogenetic analysis of dissimilatory iodate-reducing bacteria identifies potential niches across the world's oceans.</title>
        <authorList>
            <person name="Reyes-Umana V."/>
            <person name="Henning Z."/>
            <person name="Lee K."/>
            <person name="Barnum T.P."/>
            <person name="Coates J.D."/>
        </authorList>
    </citation>
    <scope>NUCLEOTIDE SEQUENCE [LARGE SCALE GENOMIC DNA]</scope>
    <source>
        <strain evidence="4">IR12</strain>
    </source>
</reference>
<feature type="domain" description="Hydrazine synthase alpha subunit middle" evidence="2">
    <location>
        <begin position="541"/>
        <end position="631"/>
    </location>
</feature>